<feature type="compositionally biased region" description="Basic and acidic residues" evidence="8">
    <location>
        <begin position="427"/>
        <end position="436"/>
    </location>
</feature>
<dbReference type="CDD" id="cd00019">
    <property type="entry name" value="AP2Ec"/>
    <property type="match status" value="1"/>
</dbReference>
<evidence type="ECO:0000313" key="10">
    <source>
        <dbReference type="EnsemblProtists" id="PYU1_T005050"/>
    </source>
</evidence>
<protein>
    <recommendedName>
        <fullName evidence="9">Xylose isomerase-like TIM barrel domain-containing protein</fullName>
    </recommendedName>
</protein>
<comment type="similarity">
    <text evidence="2">Belongs to the AP endonuclease 2 family.</text>
</comment>
<evidence type="ECO:0000256" key="2">
    <source>
        <dbReference type="ARBA" id="ARBA00005340"/>
    </source>
</evidence>
<dbReference type="InterPro" id="IPR001719">
    <property type="entry name" value="AP_endonuc_2"/>
</dbReference>
<dbReference type="SUPFAM" id="SSF51658">
    <property type="entry name" value="Xylose isomerase-like"/>
    <property type="match status" value="1"/>
</dbReference>
<evidence type="ECO:0000259" key="9">
    <source>
        <dbReference type="Pfam" id="PF01261"/>
    </source>
</evidence>
<dbReference type="InterPro" id="IPR018246">
    <property type="entry name" value="AP_endonuc_F2_Zn_BS"/>
</dbReference>
<dbReference type="HOGENOM" id="CLU_025885_0_3_1"/>
<dbReference type="GO" id="GO:0005634">
    <property type="term" value="C:nucleus"/>
    <property type="evidence" value="ECO:0007669"/>
    <property type="project" value="TreeGrafter"/>
</dbReference>
<evidence type="ECO:0000256" key="8">
    <source>
        <dbReference type="SAM" id="MobiDB-lite"/>
    </source>
</evidence>
<dbReference type="PANTHER" id="PTHR21445:SF0">
    <property type="entry name" value="APURINIC-APYRIMIDINIC ENDONUCLEASE"/>
    <property type="match status" value="1"/>
</dbReference>
<dbReference type="GO" id="GO:0008081">
    <property type="term" value="F:phosphoric diester hydrolase activity"/>
    <property type="evidence" value="ECO:0007669"/>
    <property type="project" value="TreeGrafter"/>
</dbReference>
<evidence type="ECO:0000256" key="3">
    <source>
        <dbReference type="ARBA" id="ARBA00022723"/>
    </source>
</evidence>
<comment type="cofactor">
    <cofactor evidence="1">
        <name>Zn(2+)</name>
        <dbReference type="ChEBI" id="CHEBI:29105"/>
    </cofactor>
</comment>
<evidence type="ECO:0000256" key="6">
    <source>
        <dbReference type="ARBA" id="ARBA00022833"/>
    </source>
</evidence>
<feature type="region of interest" description="Disordered" evidence="8">
    <location>
        <begin position="388"/>
        <end position="445"/>
    </location>
</feature>
<reference evidence="10" key="3">
    <citation type="submission" date="2015-02" db="UniProtKB">
        <authorList>
            <consortium name="EnsemblProtists"/>
        </authorList>
    </citation>
    <scope>IDENTIFICATION</scope>
    <source>
        <strain evidence="10">DAOM BR144</strain>
    </source>
</reference>
<dbReference type="PANTHER" id="PTHR21445">
    <property type="entry name" value="ENDONUCLEASE IV ENDODEOXYRIBONUCLEASE IV"/>
    <property type="match status" value="1"/>
</dbReference>
<dbReference type="GO" id="GO:0003677">
    <property type="term" value="F:DNA binding"/>
    <property type="evidence" value="ECO:0007669"/>
    <property type="project" value="InterPro"/>
</dbReference>
<dbReference type="Gene3D" id="3.20.20.150">
    <property type="entry name" value="Divalent-metal-dependent TIM barrel enzymes"/>
    <property type="match status" value="1"/>
</dbReference>
<dbReference type="GO" id="GO:0006284">
    <property type="term" value="P:base-excision repair"/>
    <property type="evidence" value="ECO:0007669"/>
    <property type="project" value="TreeGrafter"/>
</dbReference>
<evidence type="ECO:0000256" key="7">
    <source>
        <dbReference type="ARBA" id="ARBA00023204"/>
    </source>
</evidence>
<feature type="compositionally biased region" description="Basic residues" evidence="8">
    <location>
        <begin position="417"/>
        <end position="426"/>
    </location>
</feature>
<reference evidence="11" key="1">
    <citation type="journal article" date="2010" name="Genome Biol.">
        <title>Genome sequence of the necrotrophic plant pathogen Pythium ultimum reveals original pathogenicity mechanisms and effector repertoire.</title>
        <authorList>
            <person name="Levesque C.A."/>
            <person name="Brouwer H."/>
            <person name="Cano L."/>
            <person name="Hamilton J.P."/>
            <person name="Holt C."/>
            <person name="Huitema E."/>
            <person name="Raffaele S."/>
            <person name="Robideau G.P."/>
            <person name="Thines M."/>
            <person name="Win J."/>
            <person name="Zerillo M.M."/>
            <person name="Beakes G.W."/>
            <person name="Boore J.L."/>
            <person name="Busam D."/>
            <person name="Dumas B."/>
            <person name="Ferriera S."/>
            <person name="Fuerstenberg S.I."/>
            <person name="Gachon C.M."/>
            <person name="Gaulin E."/>
            <person name="Govers F."/>
            <person name="Grenville-Briggs L."/>
            <person name="Horner N."/>
            <person name="Hostetler J."/>
            <person name="Jiang R.H."/>
            <person name="Johnson J."/>
            <person name="Krajaejun T."/>
            <person name="Lin H."/>
            <person name="Meijer H.J."/>
            <person name="Moore B."/>
            <person name="Morris P."/>
            <person name="Phuntmart V."/>
            <person name="Puiu D."/>
            <person name="Shetty J."/>
            <person name="Stajich J.E."/>
            <person name="Tripathy S."/>
            <person name="Wawra S."/>
            <person name="van West P."/>
            <person name="Whitty B.R."/>
            <person name="Coutinho P.M."/>
            <person name="Henrissat B."/>
            <person name="Martin F."/>
            <person name="Thomas P.D."/>
            <person name="Tyler B.M."/>
            <person name="De Vries R.P."/>
            <person name="Kamoun S."/>
            <person name="Yandell M."/>
            <person name="Tisserat N."/>
            <person name="Buell C.R."/>
        </authorList>
    </citation>
    <scope>NUCLEOTIDE SEQUENCE</scope>
    <source>
        <strain evidence="11">DAOM:BR144</strain>
    </source>
</reference>
<dbReference type="InParanoid" id="K3WJA8"/>
<dbReference type="Proteomes" id="UP000019132">
    <property type="component" value="Unassembled WGS sequence"/>
</dbReference>
<organism evidence="10 11">
    <name type="scientific">Globisporangium ultimum (strain ATCC 200006 / CBS 805.95 / DAOM BR144)</name>
    <name type="common">Pythium ultimum</name>
    <dbReference type="NCBI Taxonomy" id="431595"/>
    <lineage>
        <taxon>Eukaryota</taxon>
        <taxon>Sar</taxon>
        <taxon>Stramenopiles</taxon>
        <taxon>Oomycota</taxon>
        <taxon>Peronosporomycetes</taxon>
        <taxon>Pythiales</taxon>
        <taxon>Pythiaceae</taxon>
        <taxon>Globisporangium</taxon>
    </lineage>
</organism>
<dbReference type="PROSITE" id="PS00731">
    <property type="entry name" value="AP_NUCLEASE_F2_3"/>
    <property type="match status" value="1"/>
</dbReference>
<dbReference type="STRING" id="431595.K3WJA8"/>
<dbReference type="eggNOG" id="KOG3997">
    <property type="taxonomic scope" value="Eukaryota"/>
</dbReference>
<dbReference type="GO" id="GO:0003906">
    <property type="term" value="F:DNA-(apurinic or apyrimidinic site) endonuclease activity"/>
    <property type="evidence" value="ECO:0007669"/>
    <property type="project" value="TreeGrafter"/>
</dbReference>
<proteinExistence type="inferred from homology"/>
<dbReference type="PROSITE" id="PS00730">
    <property type="entry name" value="AP_NUCLEASE_F2_2"/>
    <property type="match status" value="1"/>
</dbReference>
<dbReference type="PROSITE" id="PS00729">
    <property type="entry name" value="AP_NUCLEASE_F2_1"/>
    <property type="match status" value="1"/>
</dbReference>
<keyword evidence="11" id="KW-1185">Reference proteome</keyword>
<dbReference type="GO" id="GO:0005739">
    <property type="term" value="C:mitochondrion"/>
    <property type="evidence" value="ECO:0007669"/>
    <property type="project" value="TreeGrafter"/>
</dbReference>
<sequence>MAKRITRATVKAAAPPRSKQHARVRHEPPNRKFLQQEEQQMSKLIGVHVSAAGGPACAVRNVAKLGPFARSFAFFIRPRLTWKPVPPFREAQVTKFHELLGCGRCSPSDEGSGAESPSRQQQVQLAHVVVHASYLINLGSHDPELRAKSIELMLEEVRKCEQLGVPLYVFHPGSCGVPPKSPGDLKARAKARKKKLKPPADQADDEENGKQELADMQQKQQRRRLESIGFVADGVVNVLRATSKVALVVEAMSGQGTTLGATFEELRAILDAVDRRYRQDHEPESKRTEASVSDRVGVCLDTCHVFASGWEMDTPAKCNAMLAAFDANMCPKWPQALKVLHLNDSKASCGSRVDRHANIGHGAIGLSAFRWIMNHKRFDNVPMILETPRPKKKARKTGNMKLIGSADADSSGDDRKPKRKPLKRKRVAIEEETRAYEDDEDGDLVAEDSVQAALKKEEENEMAPSAMEELALLHNLIETGA</sequence>
<keyword evidence="5" id="KW-0378">Hydrolase</keyword>
<evidence type="ECO:0000256" key="1">
    <source>
        <dbReference type="ARBA" id="ARBA00001947"/>
    </source>
</evidence>
<keyword evidence="4" id="KW-0227">DNA damage</keyword>
<keyword evidence="7" id="KW-0234">DNA repair</keyword>
<evidence type="ECO:0000256" key="4">
    <source>
        <dbReference type="ARBA" id="ARBA00022763"/>
    </source>
</evidence>
<name>K3WJA8_GLOUD</name>
<dbReference type="SMART" id="SM00518">
    <property type="entry name" value="AP2Ec"/>
    <property type="match status" value="1"/>
</dbReference>
<feature type="region of interest" description="Disordered" evidence="8">
    <location>
        <begin position="1"/>
        <end position="29"/>
    </location>
</feature>
<dbReference type="EMBL" id="GL376564">
    <property type="status" value="NOT_ANNOTATED_CDS"/>
    <property type="molecule type" value="Genomic_DNA"/>
</dbReference>
<dbReference type="InterPro" id="IPR013022">
    <property type="entry name" value="Xyl_isomerase-like_TIM-brl"/>
</dbReference>
<dbReference type="InterPro" id="IPR036237">
    <property type="entry name" value="Xyl_isomerase-like_sf"/>
</dbReference>
<dbReference type="AlphaFoldDB" id="K3WJA8"/>
<dbReference type="GO" id="GO:0008270">
    <property type="term" value="F:zinc ion binding"/>
    <property type="evidence" value="ECO:0007669"/>
    <property type="project" value="InterPro"/>
</dbReference>
<feature type="domain" description="Xylose isomerase-like TIM barrel" evidence="9">
    <location>
        <begin position="128"/>
        <end position="395"/>
    </location>
</feature>
<accession>K3WJA8</accession>
<dbReference type="Pfam" id="PF01261">
    <property type="entry name" value="AP_endonuc_2"/>
    <property type="match status" value="1"/>
</dbReference>
<reference evidence="11" key="2">
    <citation type="submission" date="2010-04" db="EMBL/GenBank/DDBJ databases">
        <authorList>
            <person name="Buell R."/>
            <person name="Hamilton J."/>
            <person name="Hostetler J."/>
        </authorList>
    </citation>
    <scope>NUCLEOTIDE SEQUENCE [LARGE SCALE GENOMIC DNA]</scope>
    <source>
        <strain evidence="11">DAOM:BR144</strain>
    </source>
</reference>
<keyword evidence="3" id="KW-0479">Metal-binding</keyword>
<evidence type="ECO:0000313" key="11">
    <source>
        <dbReference type="Proteomes" id="UP000019132"/>
    </source>
</evidence>
<feature type="region of interest" description="Disordered" evidence="8">
    <location>
        <begin position="193"/>
        <end position="219"/>
    </location>
</feature>
<dbReference type="PROSITE" id="PS51432">
    <property type="entry name" value="AP_NUCLEASE_F2_4"/>
    <property type="match status" value="1"/>
</dbReference>
<keyword evidence="6" id="KW-0862">Zinc</keyword>
<dbReference type="VEuPathDB" id="FungiDB:PYU1_G005039"/>
<evidence type="ECO:0000256" key="5">
    <source>
        <dbReference type="ARBA" id="ARBA00022801"/>
    </source>
</evidence>
<dbReference type="EnsemblProtists" id="PYU1_T005050">
    <property type="protein sequence ID" value="PYU1_T005050"/>
    <property type="gene ID" value="PYU1_G005039"/>
</dbReference>